<evidence type="ECO:0000256" key="2">
    <source>
        <dbReference type="ARBA" id="ARBA00022475"/>
    </source>
</evidence>
<keyword evidence="4 9" id="KW-0812">Transmembrane</keyword>
<evidence type="ECO:0000259" key="11">
    <source>
        <dbReference type="PROSITE" id="PS50885"/>
    </source>
</evidence>
<keyword evidence="13" id="KW-1185">Reference proteome</keyword>
<proteinExistence type="inferred from homology"/>
<dbReference type="CDD" id="cd11386">
    <property type="entry name" value="MCP_signal"/>
    <property type="match status" value="1"/>
</dbReference>
<evidence type="ECO:0000256" key="8">
    <source>
        <dbReference type="PROSITE-ProRule" id="PRU00284"/>
    </source>
</evidence>
<comment type="similarity">
    <text evidence="7">Belongs to the methyl-accepting chemotaxis (MCP) protein family.</text>
</comment>
<evidence type="ECO:0000256" key="5">
    <source>
        <dbReference type="ARBA" id="ARBA00022989"/>
    </source>
</evidence>
<dbReference type="PROSITE" id="PS50885">
    <property type="entry name" value="HAMP"/>
    <property type="match status" value="2"/>
</dbReference>
<sequence>MKNLKISKQLILLVIGLMVAFAIATSLQIRSSVNAIYQERYDMLRSEVQSAVSVLKLYQAKVTSGEMKLEDAQKQAYATVNAMKYDPDGYFFGYSYDIQMMFHYDAAKVGQVNKGQPDSKGKLYREELVKLGQQGGGLVEYYSTAKPGQPAGDFRKTAYALAFDPWKVVVVSGVYMDDLDAQINSTILTALSGSIVLFFLAMTAAYFVIRGISGPLNNVHTALKAVAEEDVSIAIPHTAMNNEVGMMAKATQSLQEKIRERHAMSDREAAQQLALENERENNLRQQQDEATLQASVVATIGQALEKIAQGDLTVRCADLGQKYAALRDNFNDALSHLEAAMAKVSAKGSDIGTSKEEIRRASNELSQRTERQAASLEETSAALDELTVAVRQTADGAHEASKRVHSVSTEATHSDAIVGQAIEAMSGIEKSSSEITKIIGVIDEIAFQTNLLALNAGVEAARAGESGKGFAVVAQEVRELAQRSAAAAKEIKDQIARSSSQVDHGVRLVGEAGEALKRISDQIKAANEIVAKIAHSASEQDTTLRSISSSMNQLDAATQQNAAMAEETTASAETLASDTDELLNLIRGFRVSGGSAAPAMHQGRRAA</sequence>
<evidence type="ECO:0000313" key="12">
    <source>
        <dbReference type="EMBL" id="RUM26129.1"/>
    </source>
</evidence>
<organism evidence="12 13">
    <name type="scientific">Rhizobium vallis</name>
    <dbReference type="NCBI Taxonomy" id="634290"/>
    <lineage>
        <taxon>Bacteria</taxon>
        <taxon>Pseudomonadati</taxon>
        <taxon>Pseudomonadota</taxon>
        <taxon>Alphaproteobacteria</taxon>
        <taxon>Hyphomicrobiales</taxon>
        <taxon>Rhizobiaceae</taxon>
        <taxon>Rhizobium/Agrobacterium group</taxon>
        <taxon>Rhizobium</taxon>
    </lineage>
</organism>
<dbReference type="Gene3D" id="1.10.287.950">
    <property type="entry name" value="Methyl-accepting chemotaxis protein"/>
    <property type="match status" value="1"/>
</dbReference>
<reference evidence="13" key="1">
    <citation type="submission" date="2018-11" db="EMBL/GenBank/DDBJ databases">
        <title>Rhizobium chutanense sp. nov., isolated from root nodules of Phaseolus vulgaris in China.</title>
        <authorList>
            <person name="Huo Y."/>
        </authorList>
    </citation>
    <scope>NUCLEOTIDE SEQUENCE [LARGE SCALE GENOMIC DNA]</scope>
    <source>
        <strain evidence="13">CCBAU 65647</strain>
    </source>
</reference>
<protein>
    <submittedName>
        <fullName evidence="12">HAMP domain-containing protein</fullName>
    </submittedName>
</protein>
<dbReference type="PROSITE" id="PS50111">
    <property type="entry name" value="CHEMOTAXIS_TRANSDUC_2"/>
    <property type="match status" value="1"/>
</dbReference>
<dbReference type="Pfam" id="PF00672">
    <property type="entry name" value="HAMP"/>
    <property type="match status" value="1"/>
</dbReference>
<evidence type="ECO:0000256" key="4">
    <source>
        <dbReference type="ARBA" id="ARBA00022692"/>
    </source>
</evidence>
<dbReference type="PANTHER" id="PTHR43531:SF11">
    <property type="entry name" value="METHYL-ACCEPTING CHEMOTAXIS PROTEIN 3"/>
    <property type="match status" value="1"/>
</dbReference>
<dbReference type="AlphaFoldDB" id="A0A3S0QWR3"/>
<gene>
    <name evidence="12" type="ORF">EFQ99_07560</name>
</gene>
<evidence type="ECO:0000256" key="3">
    <source>
        <dbReference type="ARBA" id="ARBA00022500"/>
    </source>
</evidence>
<dbReference type="EMBL" id="RJTH01000002">
    <property type="protein sequence ID" value="RUM26129.1"/>
    <property type="molecule type" value="Genomic_DNA"/>
</dbReference>
<keyword evidence="6 9" id="KW-0472">Membrane</keyword>
<dbReference type="OrthoDB" id="3378718at2"/>
<keyword evidence="8" id="KW-0807">Transducer</keyword>
<feature type="domain" description="HAMP" evidence="11">
    <location>
        <begin position="291"/>
        <end position="342"/>
    </location>
</feature>
<dbReference type="InterPro" id="IPR003660">
    <property type="entry name" value="HAMP_dom"/>
</dbReference>
<dbReference type="SUPFAM" id="SSF58104">
    <property type="entry name" value="Methyl-accepting chemotaxis protein (MCP) signaling domain"/>
    <property type="match status" value="1"/>
</dbReference>
<feature type="domain" description="Methyl-accepting transducer" evidence="10">
    <location>
        <begin position="347"/>
        <end position="576"/>
    </location>
</feature>
<evidence type="ECO:0000259" key="10">
    <source>
        <dbReference type="PROSITE" id="PS50111"/>
    </source>
</evidence>
<dbReference type="SMART" id="SM01049">
    <property type="entry name" value="Cache_2"/>
    <property type="match status" value="1"/>
</dbReference>
<dbReference type="GO" id="GO:0006935">
    <property type="term" value="P:chemotaxis"/>
    <property type="evidence" value="ECO:0007669"/>
    <property type="project" value="UniProtKB-KW"/>
</dbReference>
<evidence type="ECO:0000256" key="7">
    <source>
        <dbReference type="ARBA" id="ARBA00029447"/>
    </source>
</evidence>
<name>A0A3S0QWR3_9HYPH</name>
<evidence type="ECO:0000313" key="13">
    <source>
        <dbReference type="Proteomes" id="UP000278823"/>
    </source>
</evidence>
<dbReference type="GO" id="GO:0005886">
    <property type="term" value="C:plasma membrane"/>
    <property type="evidence" value="ECO:0007669"/>
    <property type="project" value="UniProtKB-SubCell"/>
</dbReference>
<keyword evidence="2" id="KW-1003">Cell membrane</keyword>
<dbReference type="GO" id="GO:0004888">
    <property type="term" value="F:transmembrane signaling receptor activity"/>
    <property type="evidence" value="ECO:0007669"/>
    <property type="project" value="TreeGrafter"/>
</dbReference>
<dbReference type="Proteomes" id="UP000278823">
    <property type="component" value="Unassembled WGS sequence"/>
</dbReference>
<dbReference type="Pfam" id="PF17200">
    <property type="entry name" value="sCache_2"/>
    <property type="match status" value="1"/>
</dbReference>
<dbReference type="Gene3D" id="3.30.450.20">
    <property type="entry name" value="PAS domain"/>
    <property type="match status" value="1"/>
</dbReference>
<dbReference type="SMART" id="SM00283">
    <property type="entry name" value="MA"/>
    <property type="match status" value="1"/>
</dbReference>
<dbReference type="RefSeq" id="WP_126920324.1">
    <property type="nucleotide sequence ID" value="NZ_ML133687.1"/>
</dbReference>
<dbReference type="InterPro" id="IPR033480">
    <property type="entry name" value="sCache_2"/>
</dbReference>
<evidence type="ECO:0000256" key="6">
    <source>
        <dbReference type="ARBA" id="ARBA00023136"/>
    </source>
</evidence>
<dbReference type="FunFam" id="1.10.287.950:FF:000001">
    <property type="entry name" value="Methyl-accepting chemotaxis sensory transducer"/>
    <property type="match status" value="1"/>
</dbReference>
<evidence type="ECO:0000256" key="1">
    <source>
        <dbReference type="ARBA" id="ARBA00004651"/>
    </source>
</evidence>
<keyword evidence="5 9" id="KW-1133">Transmembrane helix</keyword>
<dbReference type="PANTHER" id="PTHR43531">
    <property type="entry name" value="PROTEIN ICFG"/>
    <property type="match status" value="1"/>
</dbReference>
<feature type="domain" description="HAMP" evidence="11">
    <location>
        <begin position="210"/>
        <end position="263"/>
    </location>
</feature>
<dbReference type="Pfam" id="PF00015">
    <property type="entry name" value="MCPsignal"/>
    <property type="match status" value="1"/>
</dbReference>
<feature type="transmembrane region" description="Helical" evidence="9">
    <location>
        <begin position="187"/>
        <end position="209"/>
    </location>
</feature>
<dbReference type="GO" id="GO:0007165">
    <property type="term" value="P:signal transduction"/>
    <property type="evidence" value="ECO:0007669"/>
    <property type="project" value="UniProtKB-KW"/>
</dbReference>
<evidence type="ECO:0000256" key="9">
    <source>
        <dbReference type="SAM" id="Phobius"/>
    </source>
</evidence>
<keyword evidence="3" id="KW-0145">Chemotaxis</keyword>
<dbReference type="InterPro" id="IPR051310">
    <property type="entry name" value="MCP_chemotaxis"/>
</dbReference>
<comment type="caution">
    <text evidence="12">The sequence shown here is derived from an EMBL/GenBank/DDBJ whole genome shotgun (WGS) entry which is preliminary data.</text>
</comment>
<dbReference type="Gene3D" id="6.10.340.10">
    <property type="match status" value="1"/>
</dbReference>
<dbReference type="SMART" id="SM00304">
    <property type="entry name" value="HAMP"/>
    <property type="match status" value="2"/>
</dbReference>
<accession>A0A3S0QWR3</accession>
<comment type="subcellular location">
    <subcellularLocation>
        <location evidence="1">Cell membrane</location>
        <topology evidence="1">Multi-pass membrane protein</topology>
    </subcellularLocation>
</comment>
<dbReference type="InterPro" id="IPR004089">
    <property type="entry name" value="MCPsignal_dom"/>
</dbReference>